<feature type="compositionally biased region" description="Low complexity" evidence="1">
    <location>
        <begin position="154"/>
        <end position="164"/>
    </location>
</feature>
<sequence>MHHQQRPGPPPNERTMFRRHHHQGPYHGHPRKPHIGVGGGPGVGGPGGGGPGGVGPSGALNRFTPNKYSLNRTQANLAERQAGMGIPNQSPNQHGHVHRQTPPVAPAKAASGSGPLAPHEPCSPQDSASGTVAAVCGGVVGNAQPTVNPTTPASPTGEETGSGEIIEPASQSHTDAMEVDNLSEISDDPDDILTRDEVNYNAFVFNNRRGPTPLFTVSCL</sequence>
<feature type="compositionally biased region" description="Basic residues" evidence="1">
    <location>
        <begin position="17"/>
        <end position="34"/>
    </location>
</feature>
<accession>A0A182SVQ5</accession>
<organism evidence="2 3">
    <name type="scientific">Anopheles maculatus</name>
    <dbReference type="NCBI Taxonomy" id="74869"/>
    <lineage>
        <taxon>Eukaryota</taxon>
        <taxon>Metazoa</taxon>
        <taxon>Ecdysozoa</taxon>
        <taxon>Arthropoda</taxon>
        <taxon>Hexapoda</taxon>
        <taxon>Insecta</taxon>
        <taxon>Pterygota</taxon>
        <taxon>Neoptera</taxon>
        <taxon>Endopterygota</taxon>
        <taxon>Diptera</taxon>
        <taxon>Nematocera</taxon>
        <taxon>Culicoidea</taxon>
        <taxon>Culicidae</taxon>
        <taxon>Anophelinae</taxon>
        <taxon>Anopheles</taxon>
        <taxon>Anopheles maculatus group</taxon>
    </lineage>
</organism>
<feature type="compositionally biased region" description="Gly residues" evidence="1">
    <location>
        <begin position="36"/>
        <end position="56"/>
    </location>
</feature>
<dbReference type="Proteomes" id="UP000075901">
    <property type="component" value="Unassembled WGS sequence"/>
</dbReference>
<reference evidence="2" key="2">
    <citation type="submission" date="2020-05" db="UniProtKB">
        <authorList>
            <consortium name="EnsemblMetazoa"/>
        </authorList>
    </citation>
    <scope>IDENTIFICATION</scope>
    <source>
        <strain evidence="2">maculatus3</strain>
    </source>
</reference>
<feature type="compositionally biased region" description="Polar residues" evidence="1">
    <location>
        <begin position="144"/>
        <end position="153"/>
    </location>
</feature>
<name>A0A182SVQ5_9DIPT</name>
<dbReference type="AlphaFoldDB" id="A0A182SVQ5"/>
<proteinExistence type="predicted"/>
<evidence type="ECO:0000313" key="3">
    <source>
        <dbReference type="Proteomes" id="UP000075901"/>
    </source>
</evidence>
<keyword evidence="3" id="KW-1185">Reference proteome</keyword>
<dbReference type="EnsemblMetazoa" id="AMAM014392-RA">
    <property type="protein sequence ID" value="AMAM014392-PA"/>
    <property type="gene ID" value="AMAM014392"/>
</dbReference>
<feature type="region of interest" description="Disordered" evidence="1">
    <location>
        <begin position="1"/>
        <end position="68"/>
    </location>
</feature>
<evidence type="ECO:0000256" key="1">
    <source>
        <dbReference type="SAM" id="MobiDB-lite"/>
    </source>
</evidence>
<dbReference type="VEuPathDB" id="VectorBase:AMAM014392"/>
<feature type="region of interest" description="Disordered" evidence="1">
    <location>
        <begin position="142"/>
        <end position="164"/>
    </location>
</feature>
<protein>
    <submittedName>
        <fullName evidence="2">Uncharacterized protein</fullName>
    </submittedName>
</protein>
<evidence type="ECO:0000313" key="2">
    <source>
        <dbReference type="EnsemblMetazoa" id="AMAM014392-PA"/>
    </source>
</evidence>
<feature type="region of interest" description="Disordered" evidence="1">
    <location>
        <begin position="83"/>
        <end position="128"/>
    </location>
</feature>
<reference evidence="3" key="1">
    <citation type="submission" date="2013-09" db="EMBL/GenBank/DDBJ databases">
        <title>The Genome Sequence of Anopheles maculatus species B.</title>
        <authorList>
            <consortium name="The Broad Institute Genomics Platform"/>
            <person name="Neafsey D.E."/>
            <person name="Besansky N."/>
            <person name="Howell P."/>
            <person name="Walton C."/>
            <person name="Young S.K."/>
            <person name="Zeng Q."/>
            <person name="Gargeya S."/>
            <person name="Fitzgerald M."/>
            <person name="Haas B."/>
            <person name="Abouelleil A."/>
            <person name="Allen A.W."/>
            <person name="Alvarado L."/>
            <person name="Arachchi H.M."/>
            <person name="Berlin A.M."/>
            <person name="Chapman S.B."/>
            <person name="Gainer-Dewar J."/>
            <person name="Goldberg J."/>
            <person name="Griggs A."/>
            <person name="Gujja S."/>
            <person name="Hansen M."/>
            <person name="Howarth C."/>
            <person name="Imamovic A."/>
            <person name="Ireland A."/>
            <person name="Larimer J."/>
            <person name="McCowan C."/>
            <person name="Murphy C."/>
            <person name="Pearson M."/>
            <person name="Poon T.W."/>
            <person name="Priest M."/>
            <person name="Roberts A."/>
            <person name="Saif S."/>
            <person name="Shea T."/>
            <person name="Sisk P."/>
            <person name="Sykes S."/>
            <person name="Wortman J."/>
            <person name="Nusbaum C."/>
            <person name="Birren B."/>
        </authorList>
    </citation>
    <scope>NUCLEOTIDE SEQUENCE [LARGE SCALE GENOMIC DNA]</scope>
    <source>
        <strain evidence="3">maculatus3</strain>
    </source>
</reference>